<reference evidence="8" key="1">
    <citation type="journal article" date="2019" name="Int. J. Syst. Evol. Microbiol.">
        <title>The Global Catalogue of Microorganisms (GCM) 10K type strain sequencing project: providing services to taxonomists for standard genome sequencing and annotation.</title>
        <authorList>
            <consortium name="The Broad Institute Genomics Platform"/>
            <consortium name="The Broad Institute Genome Sequencing Center for Infectious Disease"/>
            <person name="Wu L."/>
            <person name="Ma J."/>
        </authorList>
    </citation>
    <scope>NUCLEOTIDE SEQUENCE [LARGE SCALE GENOMIC DNA]</scope>
    <source>
        <strain evidence="8">JCM 11813</strain>
    </source>
</reference>
<proteinExistence type="predicted"/>
<dbReference type="PANTHER" id="PTHR33507:SF3">
    <property type="entry name" value="INNER MEMBRANE PROTEIN YBBJ"/>
    <property type="match status" value="1"/>
</dbReference>
<dbReference type="Proteomes" id="UP001499979">
    <property type="component" value="Unassembled WGS sequence"/>
</dbReference>
<keyword evidence="3 5" id="KW-1133">Transmembrane helix</keyword>
<name>A0ABN1UMY9_9ACTN</name>
<comment type="subcellular location">
    <subcellularLocation>
        <location evidence="1">Membrane</location>
        <topology evidence="1">Multi-pass membrane protein</topology>
    </subcellularLocation>
</comment>
<keyword evidence="4 5" id="KW-0472">Membrane</keyword>
<organism evidence="7 8">
    <name type="scientific">Nocardioides aquiterrae</name>
    <dbReference type="NCBI Taxonomy" id="203799"/>
    <lineage>
        <taxon>Bacteria</taxon>
        <taxon>Bacillati</taxon>
        <taxon>Actinomycetota</taxon>
        <taxon>Actinomycetes</taxon>
        <taxon>Propionibacteriales</taxon>
        <taxon>Nocardioidaceae</taxon>
        <taxon>Nocardioides</taxon>
    </lineage>
</organism>
<protein>
    <recommendedName>
        <fullName evidence="6">NfeD-like C-terminal domain-containing protein</fullName>
    </recommendedName>
</protein>
<evidence type="ECO:0000256" key="5">
    <source>
        <dbReference type="SAM" id="Phobius"/>
    </source>
</evidence>
<evidence type="ECO:0000313" key="7">
    <source>
        <dbReference type="EMBL" id="GAA1158449.1"/>
    </source>
</evidence>
<evidence type="ECO:0000313" key="8">
    <source>
        <dbReference type="Proteomes" id="UP001499979"/>
    </source>
</evidence>
<comment type="caution">
    <text evidence="7">The sequence shown here is derived from an EMBL/GenBank/DDBJ whole genome shotgun (WGS) entry which is preliminary data.</text>
</comment>
<dbReference type="RefSeq" id="WP_343909591.1">
    <property type="nucleotide sequence ID" value="NZ_BAAAJE010000025.1"/>
</dbReference>
<dbReference type="EMBL" id="BAAAJE010000025">
    <property type="protein sequence ID" value="GAA1158449.1"/>
    <property type="molecule type" value="Genomic_DNA"/>
</dbReference>
<dbReference type="Pfam" id="PF01957">
    <property type="entry name" value="NfeD"/>
    <property type="match status" value="1"/>
</dbReference>
<dbReference type="SUPFAM" id="SSF141322">
    <property type="entry name" value="NfeD domain-like"/>
    <property type="match status" value="1"/>
</dbReference>
<evidence type="ECO:0000256" key="3">
    <source>
        <dbReference type="ARBA" id="ARBA00022989"/>
    </source>
</evidence>
<evidence type="ECO:0000256" key="1">
    <source>
        <dbReference type="ARBA" id="ARBA00004141"/>
    </source>
</evidence>
<keyword evidence="8" id="KW-1185">Reference proteome</keyword>
<feature type="transmembrane region" description="Helical" evidence="5">
    <location>
        <begin position="12"/>
        <end position="40"/>
    </location>
</feature>
<dbReference type="InterPro" id="IPR002810">
    <property type="entry name" value="NfeD-like_C"/>
</dbReference>
<gene>
    <name evidence="7" type="ORF">GCM10009606_40400</name>
</gene>
<evidence type="ECO:0000256" key="4">
    <source>
        <dbReference type="ARBA" id="ARBA00023136"/>
    </source>
</evidence>
<feature type="transmembrane region" description="Helical" evidence="5">
    <location>
        <begin position="46"/>
        <end position="69"/>
    </location>
</feature>
<dbReference type="Gene3D" id="2.40.50.140">
    <property type="entry name" value="Nucleic acid-binding proteins"/>
    <property type="match status" value="1"/>
</dbReference>
<accession>A0ABN1UMY9</accession>
<keyword evidence="2 5" id="KW-0812">Transmembrane</keyword>
<dbReference type="PANTHER" id="PTHR33507">
    <property type="entry name" value="INNER MEMBRANE PROTEIN YBBJ"/>
    <property type="match status" value="1"/>
</dbReference>
<sequence length="153" mass="15739">MDWLSEHAWAAWLGVAAVLGAAELVSLDLVLIMLAVGALAGGVSAALGAAVVAQILIAGVASIAMLALVRPGLVAKLHQGPELRLGHSKLVGQRAVVTQRITGLNVGQIKLAGETWTAAPYDEHITIEPGATVEVFEIRGATAYVHPVAELGE</sequence>
<dbReference type="InterPro" id="IPR012340">
    <property type="entry name" value="NA-bd_OB-fold"/>
</dbReference>
<feature type="domain" description="NfeD-like C-terminal" evidence="6">
    <location>
        <begin position="89"/>
        <end position="147"/>
    </location>
</feature>
<evidence type="ECO:0000259" key="6">
    <source>
        <dbReference type="Pfam" id="PF01957"/>
    </source>
</evidence>
<evidence type="ECO:0000256" key="2">
    <source>
        <dbReference type="ARBA" id="ARBA00022692"/>
    </source>
</evidence>
<dbReference type="InterPro" id="IPR052165">
    <property type="entry name" value="Membrane_assoc_protease"/>
</dbReference>